<dbReference type="Pfam" id="PF01636">
    <property type="entry name" value="APH"/>
    <property type="match status" value="1"/>
</dbReference>
<sequence length="324" mass="39013">MNKDFFEERDGLNHRLLLLLKEHFDLPFIRIKPIKKMVWLVSTQHQHWILKEFSTLANFNRQVSFTEELKKNGFMKTYSFHQKPFILGDRIFGLIQYIESRPGVRVSYQHRSQIKDVFFLLQKYHQATANISIAVKEQIPVFEQLNKWNKRLMEFRHTLHLHTQHPVRPHLSYFADLGEWALEKMQKQAAFFTEEPHCVIHGDVASHNFIRDKKNQLWLIDFDLIAVAPAHIDYLQLSNRILPHLKWELEHLFSFQALQPYKASEAFVTALVYPTDIFREWLHFTRSPSIEQQRRWPMMEALILKQFKQRMKFSKEIIKRVDSY</sequence>
<organism evidence="2 3">
    <name type="scientific">Lederbergia ruris</name>
    <dbReference type="NCBI Taxonomy" id="217495"/>
    <lineage>
        <taxon>Bacteria</taxon>
        <taxon>Bacillati</taxon>
        <taxon>Bacillota</taxon>
        <taxon>Bacilli</taxon>
        <taxon>Bacillales</taxon>
        <taxon>Bacillaceae</taxon>
        <taxon>Lederbergia</taxon>
    </lineage>
</organism>
<reference evidence="2 3" key="1">
    <citation type="submission" date="2021-03" db="EMBL/GenBank/DDBJ databases">
        <title>Antimicrobial resistance genes in bacteria isolated from Japanese honey, and their potential for conferring macrolide and lincosamide resistance in the American foulbrood pathogen Paenibacillus larvae.</title>
        <authorList>
            <person name="Okamoto M."/>
            <person name="Kumagai M."/>
            <person name="Kanamori H."/>
            <person name="Takamatsu D."/>
        </authorList>
    </citation>
    <scope>NUCLEOTIDE SEQUENCE [LARGE SCALE GENOMIC DNA]</scope>
    <source>
        <strain evidence="2 3">J8TS2</strain>
    </source>
</reference>
<feature type="domain" description="Aminoglycoside phosphotransferase" evidence="1">
    <location>
        <begin position="38"/>
        <end position="240"/>
    </location>
</feature>
<comment type="caution">
    <text evidence="2">The sequence shown here is derived from an EMBL/GenBank/DDBJ whole genome shotgun (WGS) entry which is preliminary data.</text>
</comment>
<dbReference type="SUPFAM" id="SSF56112">
    <property type="entry name" value="Protein kinase-like (PK-like)"/>
    <property type="match status" value="1"/>
</dbReference>
<dbReference type="Gene3D" id="3.90.1200.10">
    <property type="match status" value="1"/>
</dbReference>
<protein>
    <recommendedName>
        <fullName evidence="1">Aminoglycoside phosphotransferase domain-containing protein</fullName>
    </recommendedName>
</protein>
<accession>A0ABQ4KD76</accession>
<dbReference type="InterPro" id="IPR011009">
    <property type="entry name" value="Kinase-like_dom_sf"/>
</dbReference>
<evidence type="ECO:0000313" key="2">
    <source>
        <dbReference type="EMBL" id="GIN55909.1"/>
    </source>
</evidence>
<dbReference type="RefSeq" id="WP_212964990.1">
    <property type="nucleotide sequence ID" value="NZ_BORB01000001.1"/>
</dbReference>
<name>A0ABQ4KD76_9BACI</name>
<gene>
    <name evidence="2" type="ORF">J8TS2_02280</name>
</gene>
<evidence type="ECO:0000259" key="1">
    <source>
        <dbReference type="Pfam" id="PF01636"/>
    </source>
</evidence>
<evidence type="ECO:0000313" key="3">
    <source>
        <dbReference type="Proteomes" id="UP000679950"/>
    </source>
</evidence>
<dbReference type="EMBL" id="BORB01000001">
    <property type="protein sequence ID" value="GIN55909.1"/>
    <property type="molecule type" value="Genomic_DNA"/>
</dbReference>
<dbReference type="InterPro" id="IPR002575">
    <property type="entry name" value="Aminoglycoside_PTrfase"/>
</dbReference>
<keyword evidence="3" id="KW-1185">Reference proteome</keyword>
<proteinExistence type="predicted"/>
<dbReference type="Proteomes" id="UP000679950">
    <property type="component" value="Unassembled WGS sequence"/>
</dbReference>